<dbReference type="PANTHER" id="PTHR10285">
    <property type="entry name" value="URIDINE KINASE"/>
    <property type="match status" value="1"/>
</dbReference>
<feature type="domain" description="Phosphoribulokinase/uridine kinase" evidence="1">
    <location>
        <begin position="27"/>
        <end position="162"/>
    </location>
</feature>
<dbReference type="EMBL" id="KZ819663">
    <property type="protein sequence ID" value="PWN29751.1"/>
    <property type="molecule type" value="Genomic_DNA"/>
</dbReference>
<dbReference type="RefSeq" id="XP_025364363.1">
    <property type="nucleotide sequence ID" value="XM_025503274.1"/>
</dbReference>
<dbReference type="GO" id="GO:0016301">
    <property type="term" value="F:kinase activity"/>
    <property type="evidence" value="ECO:0007669"/>
    <property type="project" value="InterPro"/>
</dbReference>
<sequence length="241" mass="26519">MDELAARLGLEVAQRAMQSPASTRYLVGIAGVPGSGKTTLAKHVCAIVNAELQKLQASSGAGPSSQCPEAVIVGMDGWHYSRAQLSQFPDPQEAKDRRGAAFTFDSAAFADFVEQLKAKSAGDEAVLAPSFDHALKDPVADDVRVESRHRVVIIEGLYCNCDDGEWARGARALNERWVVQVDRQVARERLRVRHVLTGVAKDEEEALWRADNNDLPNGDYLMSHLLEPVKRIVSREDQTWV</sequence>
<dbReference type="Proteomes" id="UP000245884">
    <property type="component" value="Unassembled WGS sequence"/>
</dbReference>
<dbReference type="InterPro" id="IPR006083">
    <property type="entry name" value="PRK/URK"/>
</dbReference>
<dbReference type="AlphaFoldDB" id="A0A316UZL7"/>
<dbReference type="GO" id="GO:0016787">
    <property type="term" value="F:hydrolase activity"/>
    <property type="evidence" value="ECO:0007669"/>
    <property type="project" value="UniProtKB-KW"/>
</dbReference>
<dbReference type="Gene3D" id="3.40.50.300">
    <property type="entry name" value="P-loop containing nucleotide triphosphate hydrolases"/>
    <property type="match status" value="1"/>
</dbReference>
<dbReference type="Pfam" id="PF00485">
    <property type="entry name" value="PRK"/>
    <property type="match status" value="1"/>
</dbReference>
<keyword evidence="2" id="KW-0378">Hydrolase</keyword>
<dbReference type="GO" id="GO:0005524">
    <property type="term" value="F:ATP binding"/>
    <property type="evidence" value="ECO:0007669"/>
    <property type="project" value="InterPro"/>
</dbReference>
<reference evidence="2 3" key="1">
    <citation type="journal article" date="2018" name="Mol. Biol. Evol.">
        <title>Broad Genomic Sampling Reveals a Smut Pathogenic Ancestry of the Fungal Clade Ustilaginomycotina.</title>
        <authorList>
            <person name="Kijpornyongpan T."/>
            <person name="Mondo S.J."/>
            <person name="Barry K."/>
            <person name="Sandor L."/>
            <person name="Lee J."/>
            <person name="Lipzen A."/>
            <person name="Pangilinan J."/>
            <person name="LaButti K."/>
            <person name="Hainaut M."/>
            <person name="Henrissat B."/>
            <person name="Grigoriev I.V."/>
            <person name="Spatafora J.W."/>
            <person name="Aime M.C."/>
        </authorList>
    </citation>
    <scope>NUCLEOTIDE SEQUENCE [LARGE SCALE GENOMIC DNA]</scope>
    <source>
        <strain evidence="2 3">MCA 5214</strain>
    </source>
</reference>
<dbReference type="SUPFAM" id="SSF52540">
    <property type="entry name" value="P-loop containing nucleoside triphosphate hydrolases"/>
    <property type="match status" value="1"/>
</dbReference>
<evidence type="ECO:0000259" key="1">
    <source>
        <dbReference type="Pfam" id="PF00485"/>
    </source>
</evidence>
<gene>
    <name evidence="2" type="ORF">BDZ90DRAFT_118436</name>
</gene>
<evidence type="ECO:0000313" key="3">
    <source>
        <dbReference type="Proteomes" id="UP000245884"/>
    </source>
</evidence>
<proteinExistence type="predicted"/>
<accession>A0A316UZL7</accession>
<organism evidence="2 3">
    <name type="scientific">Jaminaea rosea</name>
    <dbReference type="NCBI Taxonomy" id="1569628"/>
    <lineage>
        <taxon>Eukaryota</taxon>
        <taxon>Fungi</taxon>
        <taxon>Dikarya</taxon>
        <taxon>Basidiomycota</taxon>
        <taxon>Ustilaginomycotina</taxon>
        <taxon>Exobasidiomycetes</taxon>
        <taxon>Microstromatales</taxon>
        <taxon>Microstromatales incertae sedis</taxon>
        <taxon>Jaminaea</taxon>
    </lineage>
</organism>
<dbReference type="InterPro" id="IPR027417">
    <property type="entry name" value="P-loop_NTPase"/>
</dbReference>
<name>A0A316UZL7_9BASI</name>
<dbReference type="OrthoDB" id="6362633at2759"/>
<dbReference type="GeneID" id="37025097"/>
<evidence type="ECO:0000313" key="2">
    <source>
        <dbReference type="EMBL" id="PWN29751.1"/>
    </source>
</evidence>
<protein>
    <submittedName>
        <fullName evidence="2">P-loop containing nucleoside triphosphate hydrolase protein</fullName>
    </submittedName>
</protein>
<dbReference type="STRING" id="1569628.A0A316UZL7"/>
<keyword evidence="3" id="KW-1185">Reference proteome</keyword>